<keyword evidence="7" id="KW-1185">Reference proteome</keyword>
<gene>
    <name evidence="6" type="ORF">ABID21_000675</name>
</gene>
<evidence type="ECO:0000256" key="1">
    <source>
        <dbReference type="ARBA" id="ARBA00022741"/>
    </source>
</evidence>
<reference evidence="6 7" key="1">
    <citation type="submission" date="2024-06" db="EMBL/GenBank/DDBJ databases">
        <title>Genomic Encyclopedia of Type Strains, Phase IV (KMG-IV): sequencing the most valuable type-strain genomes for metagenomic binning, comparative biology and taxonomic classification.</title>
        <authorList>
            <person name="Goeker M."/>
        </authorList>
    </citation>
    <scope>NUCLEOTIDE SEQUENCE [LARGE SCALE GENOMIC DNA]</scope>
    <source>
        <strain evidence="6 7">DSM 105042</strain>
    </source>
</reference>
<dbReference type="EMBL" id="JBEPLJ010000002">
    <property type="protein sequence ID" value="MET3584580.1"/>
    <property type="molecule type" value="Genomic_DNA"/>
</dbReference>
<evidence type="ECO:0000256" key="4">
    <source>
        <dbReference type="SAM" id="MobiDB-lite"/>
    </source>
</evidence>
<evidence type="ECO:0000313" key="6">
    <source>
        <dbReference type="EMBL" id="MET3584580.1"/>
    </source>
</evidence>
<evidence type="ECO:0000256" key="2">
    <source>
        <dbReference type="ARBA" id="ARBA00022801"/>
    </source>
</evidence>
<evidence type="ECO:0000313" key="7">
    <source>
        <dbReference type="Proteomes" id="UP001549031"/>
    </source>
</evidence>
<dbReference type="InterPro" id="IPR051620">
    <property type="entry name" value="ORF904-like_C"/>
</dbReference>
<dbReference type="NCBIfam" id="TIGR01613">
    <property type="entry name" value="primase_Cterm"/>
    <property type="match status" value="1"/>
</dbReference>
<feature type="region of interest" description="Disordered" evidence="4">
    <location>
        <begin position="650"/>
        <end position="676"/>
    </location>
</feature>
<keyword evidence="3" id="KW-0067">ATP-binding</keyword>
<feature type="domain" description="SF3 helicase" evidence="5">
    <location>
        <begin position="355"/>
        <end position="517"/>
    </location>
</feature>
<dbReference type="Gene3D" id="3.40.50.300">
    <property type="entry name" value="P-loop containing nucleotide triphosphate hydrolases"/>
    <property type="match status" value="1"/>
</dbReference>
<feature type="region of interest" description="Disordered" evidence="4">
    <location>
        <begin position="26"/>
        <end position="48"/>
    </location>
</feature>
<dbReference type="PROSITE" id="PS51206">
    <property type="entry name" value="SF3_HELICASE_1"/>
    <property type="match status" value="1"/>
</dbReference>
<comment type="caution">
    <text evidence="6">The sequence shown here is derived from an EMBL/GenBank/DDBJ whole genome shotgun (WGS) entry which is preliminary data.</text>
</comment>
<dbReference type="InterPro" id="IPR045455">
    <property type="entry name" value="NrS-1_pol-like_helicase"/>
</dbReference>
<sequence>MTDKKNASGMPEELVRALAEAEQQRALYRPNPDPLPTEEPREEPATLRLSPEEILEECSREPETDIGNGRRLLNWHGDKILHITNVGWHGYDKLRWVEDASGAIVRSLAHQTAEAIDDEAICLDCSPDEQAKIAAGKLALARLKDMGKPPAVSSDVDEDRLAELDAHIEAMKEAEIAKVRMGSPGKTWDDEKHAEFQKLKDVIKVGKQAERERRKMIDATSSWTQAQYDEYARLEDDVAAMDAVQTDRAGRMSSRHNHAKSSAGTSRINNMLTEAIPYVSREVEDLNKDLFAVNCRTATLRFFCSEMDGARKWKLRRDRHTPLDYISKLVEAEFKPDATAPLFDQFMQRVMPNPDYRKFLQRYMGYCLLGSTAEQCLLFFYGAGRNGKSTFVDLMVDILGDYAVSMSIDSFAGDSKRAGAEATPDLARLPGARLVAASEPEMGVHLKDALIKTLTGGEPIAVRRLHQDFFELIPQFKIILSGNHKPIIRDDSDGIWRRVHLVPWEIQIPEDEVDRDLPRKLRGERSGVFLWMLRGALDYLQRGLQVPSGVTAATAEYREESDPIGAFIRNACHVSGNDVDRETPEELFNAYMRYAKREGLAEFKQATFSKRLPDRTRQSWKGQDGLMHQFRKGKSGTTFYYGIAIRDEFKGGQGSGMGEPPSGRFASDEPFPEDFP</sequence>
<dbReference type="PANTHER" id="PTHR35372:SF2">
    <property type="entry name" value="SF3 HELICASE DOMAIN-CONTAINING PROTEIN"/>
    <property type="match status" value="1"/>
</dbReference>
<evidence type="ECO:0000259" key="5">
    <source>
        <dbReference type="PROSITE" id="PS51206"/>
    </source>
</evidence>
<dbReference type="PANTHER" id="PTHR35372">
    <property type="entry name" value="ATP BINDING PROTEIN-RELATED"/>
    <property type="match status" value="1"/>
</dbReference>
<dbReference type="RefSeq" id="WP_247242543.1">
    <property type="nucleotide sequence ID" value="NZ_JALJRA010000002.1"/>
</dbReference>
<evidence type="ECO:0000256" key="3">
    <source>
        <dbReference type="ARBA" id="ARBA00022840"/>
    </source>
</evidence>
<keyword evidence="2" id="KW-0378">Hydrolase</keyword>
<name>A0ABV2H206_9HYPH</name>
<dbReference type="Pfam" id="PF08706">
    <property type="entry name" value="D5_N"/>
    <property type="match status" value="1"/>
</dbReference>
<dbReference type="InterPro" id="IPR014015">
    <property type="entry name" value="Helicase_SF3_DNA-vir"/>
</dbReference>
<protein>
    <submittedName>
        <fullName evidence="6">DNA primase/helicase</fullName>
    </submittedName>
</protein>
<dbReference type="InterPro" id="IPR027417">
    <property type="entry name" value="P-loop_NTPase"/>
</dbReference>
<proteinExistence type="predicted"/>
<accession>A0ABV2H206</accession>
<dbReference type="Proteomes" id="UP001549031">
    <property type="component" value="Unassembled WGS sequence"/>
</dbReference>
<dbReference type="Pfam" id="PF19263">
    <property type="entry name" value="DUF5906"/>
    <property type="match status" value="1"/>
</dbReference>
<dbReference type="InterPro" id="IPR014818">
    <property type="entry name" value="Phage/plasmid_primase_P4_C"/>
</dbReference>
<dbReference type="SUPFAM" id="SSF52540">
    <property type="entry name" value="P-loop containing nucleoside triphosphate hydrolases"/>
    <property type="match status" value="1"/>
</dbReference>
<feature type="region of interest" description="Disordered" evidence="4">
    <location>
        <begin position="247"/>
        <end position="266"/>
    </location>
</feature>
<dbReference type="InterPro" id="IPR006500">
    <property type="entry name" value="Helicase_put_C_phage/plasmid"/>
</dbReference>
<keyword evidence="1" id="KW-0547">Nucleotide-binding</keyword>
<organism evidence="6 7">
    <name type="scientific">Pseudorhizobium tarimense</name>
    <dbReference type="NCBI Taxonomy" id="1079109"/>
    <lineage>
        <taxon>Bacteria</taxon>
        <taxon>Pseudomonadati</taxon>
        <taxon>Pseudomonadota</taxon>
        <taxon>Alphaproteobacteria</taxon>
        <taxon>Hyphomicrobiales</taxon>
        <taxon>Rhizobiaceae</taxon>
        <taxon>Rhizobium/Agrobacterium group</taxon>
        <taxon>Pseudorhizobium</taxon>
    </lineage>
</organism>
<dbReference type="SMART" id="SM00885">
    <property type="entry name" value="D5_N"/>
    <property type="match status" value="1"/>
</dbReference>